<keyword evidence="3" id="KW-1133">Transmembrane helix</keyword>
<evidence type="ECO:0000256" key="2">
    <source>
        <dbReference type="ARBA" id="ARBA00023315"/>
    </source>
</evidence>
<dbReference type="InterPro" id="IPR000182">
    <property type="entry name" value="GNAT_dom"/>
</dbReference>
<dbReference type="Pfam" id="PF00583">
    <property type="entry name" value="Acetyltransf_1"/>
    <property type="match status" value="1"/>
</dbReference>
<evidence type="ECO:0000256" key="1">
    <source>
        <dbReference type="ARBA" id="ARBA00022679"/>
    </source>
</evidence>
<dbReference type="Gene3D" id="3.40.630.30">
    <property type="match status" value="1"/>
</dbReference>
<gene>
    <name evidence="5" type="ORF">MON41_18275</name>
</gene>
<keyword evidence="6" id="KW-1185">Reference proteome</keyword>
<feature type="transmembrane region" description="Helical" evidence="3">
    <location>
        <begin position="57"/>
        <end position="79"/>
    </location>
</feature>
<evidence type="ECO:0000256" key="3">
    <source>
        <dbReference type="SAM" id="Phobius"/>
    </source>
</evidence>
<keyword evidence="1" id="KW-0808">Transferase</keyword>
<dbReference type="Proteomes" id="UP001201985">
    <property type="component" value="Unassembled WGS sequence"/>
</dbReference>
<evidence type="ECO:0000313" key="6">
    <source>
        <dbReference type="Proteomes" id="UP001201985"/>
    </source>
</evidence>
<comment type="caution">
    <text evidence="5">The sequence shown here is derived from an EMBL/GenBank/DDBJ whole genome shotgun (WGS) entry which is preliminary data.</text>
</comment>
<organism evidence="5 6">
    <name type="scientific">Teichococcus vastitatis</name>
    <dbReference type="NCBI Taxonomy" id="2307076"/>
    <lineage>
        <taxon>Bacteria</taxon>
        <taxon>Pseudomonadati</taxon>
        <taxon>Pseudomonadota</taxon>
        <taxon>Alphaproteobacteria</taxon>
        <taxon>Acetobacterales</taxon>
        <taxon>Roseomonadaceae</taxon>
        <taxon>Roseomonas</taxon>
    </lineage>
</organism>
<dbReference type="SUPFAM" id="SSF55729">
    <property type="entry name" value="Acyl-CoA N-acyltransferases (Nat)"/>
    <property type="match status" value="1"/>
</dbReference>
<dbReference type="PROSITE" id="PS51186">
    <property type="entry name" value="GNAT"/>
    <property type="match status" value="1"/>
</dbReference>
<dbReference type="InterPro" id="IPR050832">
    <property type="entry name" value="Bact_Acetyltransf"/>
</dbReference>
<dbReference type="PANTHER" id="PTHR43877">
    <property type="entry name" value="AMINOALKYLPHOSPHONATE N-ACETYLTRANSFERASE-RELATED-RELATED"/>
    <property type="match status" value="1"/>
</dbReference>
<name>A0ABS9W8M2_9PROT</name>
<dbReference type="InterPro" id="IPR016181">
    <property type="entry name" value="Acyl_CoA_acyltransferase"/>
</dbReference>
<keyword evidence="2" id="KW-0012">Acyltransferase</keyword>
<evidence type="ECO:0000313" key="5">
    <source>
        <dbReference type="EMBL" id="MCI0755644.1"/>
    </source>
</evidence>
<keyword evidence="3" id="KW-0472">Membrane</keyword>
<proteinExistence type="predicted"/>
<reference evidence="5 6" key="1">
    <citation type="submission" date="2022-03" db="EMBL/GenBank/DDBJ databases">
        <title>Complete genome analysis of Roseomonas KG 17.1 : a prolific producer of plant growth promoters.</title>
        <authorList>
            <person name="Saadouli I."/>
            <person name="Najjari A."/>
            <person name="Mosbah A."/>
            <person name="Ouzari H.I."/>
        </authorList>
    </citation>
    <scope>NUCLEOTIDE SEQUENCE [LARGE SCALE GENOMIC DNA]</scope>
    <source>
        <strain evidence="5 6">KG17-1</strain>
    </source>
</reference>
<evidence type="ECO:0000259" key="4">
    <source>
        <dbReference type="PROSITE" id="PS51186"/>
    </source>
</evidence>
<sequence>MLRVRRFEERDAPALAGLMVEVAGFYGATISPALVVAEDVIQQAQRVDIVVANDDDRLLGFATFTSLYPVAGLLAFTYVQQVYVGQAARRLGVAQELMAKIARAAKAAGNTRVEWSTSSENIAARTLYDGLNANGSDKVYYVLEGPALDQLAARGQQGT</sequence>
<dbReference type="RefSeq" id="WP_241793524.1">
    <property type="nucleotide sequence ID" value="NZ_JALBUU010000039.1"/>
</dbReference>
<dbReference type="PANTHER" id="PTHR43877:SF2">
    <property type="entry name" value="AMINOALKYLPHOSPHONATE N-ACETYLTRANSFERASE-RELATED"/>
    <property type="match status" value="1"/>
</dbReference>
<dbReference type="CDD" id="cd04301">
    <property type="entry name" value="NAT_SF"/>
    <property type="match status" value="1"/>
</dbReference>
<keyword evidence="3" id="KW-0812">Transmembrane</keyword>
<feature type="transmembrane region" description="Helical" evidence="3">
    <location>
        <begin position="12"/>
        <end position="37"/>
    </location>
</feature>
<feature type="domain" description="N-acetyltransferase" evidence="4">
    <location>
        <begin position="2"/>
        <end position="149"/>
    </location>
</feature>
<accession>A0ABS9W8M2</accession>
<dbReference type="EMBL" id="JALBUU010000039">
    <property type="protein sequence ID" value="MCI0755644.1"/>
    <property type="molecule type" value="Genomic_DNA"/>
</dbReference>
<protein>
    <submittedName>
        <fullName evidence="5">GNAT family N-acetyltransferase</fullName>
    </submittedName>
</protein>